<keyword evidence="3" id="KW-1185">Reference proteome</keyword>
<dbReference type="OrthoDB" id="2583188at2759"/>
<name>A0A6A6CD12_ZASCE</name>
<sequence>MNGSARAQKLQKLHKLLAADSLTFALMLGFRGEAVAIKWKMSAAQFLVSYQSGTPEKNMAIIACFLPITSLLVTLGHAQSANPIKVNTESTQFLGAETSSNDPNLFRDGGSQGVLNNVYYQIYADTCQKNNPNDTDCATFRANSIGVSTYSPTVVQDFSNPPAQFCTPSNGARIHLTNLVPTDGAGGTHGAMWYMALASCSQNINGCTSALGVALVQTAASGQQPTCSVLYGFWDTTKEPMWGSIGAVGPQSDGYIYVFGTLDASQNPQATSSDMYVARVLPGNVGSLNSYQYWNGASFQSQRITSGYSTASVLKDVSPGSVRYNSYYKSYIAINLVNGNTLQAYTASVPQGSWSGATTLWSNSSYGSPSPLYDPQGLSFRDTSGKTLAAQMSQFPYNTIKVTIKLFFQ</sequence>
<accession>A0A6A6CD12</accession>
<dbReference type="Pfam" id="PF13810">
    <property type="entry name" value="DUF4185"/>
    <property type="match status" value="1"/>
</dbReference>
<dbReference type="InterPro" id="IPR025442">
    <property type="entry name" value="DUF4185"/>
</dbReference>
<gene>
    <name evidence="2" type="ORF">M409DRAFT_24833</name>
</gene>
<reference evidence="2" key="1">
    <citation type="journal article" date="2020" name="Stud. Mycol.">
        <title>101 Dothideomycetes genomes: a test case for predicting lifestyles and emergence of pathogens.</title>
        <authorList>
            <person name="Haridas S."/>
            <person name="Albert R."/>
            <person name="Binder M."/>
            <person name="Bloem J."/>
            <person name="Labutti K."/>
            <person name="Salamov A."/>
            <person name="Andreopoulos B."/>
            <person name="Baker S."/>
            <person name="Barry K."/>
            <person name="Bills G."/>
            <person name="Bluhm B."/>
            <person name="Cannon C."/>
            <person name="Castanera R."/>
            <person name="Culley D."/>
            <person name="Daum C."/>
            <person name="Ezra D."/>
            <person name="Gonzalez J."/>
            <person name="Henrissat B."/>
            <person name="Kuo A."/>
            <person name="Liang C."/>
            <person name="Lipzen A."/>
            <person name="Lutzoni F."/>
            <person name="Magnuson J."/>
            <person name="Mondo S."/>
            <person name="Nolan M."/>
            <person name="Ohm R."/>
            <person name="Pangilinan J."/>
            <person name="Park H.-J."/>
            <person name="Ramirez L."/>
            <person name="Alfaro M."/>
            <person name="Sun H."/>
            <person name="Tritt A."/>
            <person name="Yoshinaga Y."/>
            <person name="Zwiers L.-H."/>
            <person name="Turgeon B."/>
            <person name="Goodwin S."/>
            <person name="Spatafora J."/>
            <person name="Crous P."/>
            <person name="Grigoriev I."/>
        </authorList>
    </citation>
    <scope>NUCLEOTIDE SEQUENCE</scope>
    <source>
        <strain evidence="2">ATCC 36951</strain>
    </source>
</reference>
<evidence type="ECO:0000313" key="3">
    <source>
        <dbReference type="Proteomes" id="UP000799537"/>
    </source>
</evidence>
<protein>
    <recommendedName>
        <fullName evidence="1">DUF4185 domain-containing protein</fullName>
    </recommendedName>
</protein>
<organism evidence="2 3">
    <name type="scientific">Zasmidium cellare ATCC 36951</name>
    <dbReference type="NCBI Taxonomy" id="1080233"/>
    <lineage>
        <taxon>Eukaryota</taxon>
        <taxon>Fungi</taxon>
        <taxon>Dikarya</taxon>
        <taxon>Ascomycota</taxon>
        <taxon>Pezizomycotina</taxon>
        <taxon>Dothideomycetes</taxon>
        <taxon>Dothideomycetidae</taxon>
        <taxon>Mycosphaerellales</taxon>
        <taxon>Mycosphaerellaceae</taxon>
        <taxon>Zasmidium</taxon>
    </lineage>
</organism>
<proteinExistence type="predicted"/>
<dbReference type="Proteomes" id="UP000799537">
    <property type="component" value="Unassembled WGS sequence"/>
</dbReference>
<dbReference type="EMBL" id="ML993602">
    <property type="protein sequence ID" value="KAF2164931.1"/>
    <property type="molecule type" value="Genomic_DNA"/>
</dbReference>
<dbReference type="GeneID" id="54560684"/>
<evidence type="ECO:0000259" key="1">
    <source>
        <dbReference type="Pfam" id="PF13810"/>
    </source>
</evidence>
<feature type="domain" description="DUF4185" evidence="1">
    <location>
        <begin position="248"/>
        <end position="400"/>
    </location>
</feature>
<dbReference type="RefSeq" id="XP_033665820.1">
    <property type="nucleotide sequence ID" value="XM_033807412.1"/>
</dbReference>
<evidence type="ECO:0000313" key="2">
    <source>
        <dbReference type="EMBL" id="KAF2164931.1"/>
    </source>
</evidence>
<dbReference type="AlphaFoldDB" id="A0A6A6CD12"/>